<evidence type="ECO:0000313" key="2">
    <source>
        <dbReference type="Proteomes" id="UP000824890"/>
    </source>
</evidence>
<sequence length="96" mass="10387">MERVGTVKPLSASACDQKQSLPVGSQDQSESPVVIVLSGFKVCIIMYGDTFSVAGRDIPIVRRVIKINHIVSLSVLSKTQLQAFNNIKLNISSGEK</sequence>
<proteinExistence type="predicted"/>
<accession>A0ABQ8D136</accession>
<organism evidence="1 2">
    <name type="scientific">Brassica napus</name>
    <name type="common">Rape</name>
    <dbReference type="NCBI Taxonomy" id="3708"/>
    <lineage>
        <taxon>Eukaryota</taxon>
        <taxon>Viridiplantae</taxon>
        <taxon>Streptophyta</taxon>
        <taxon>Embryophyta</taxon>
        <taxon>Tracheophyta</taxon>
        <taxon>Spermatophyta</taxon>
        <taxon>Magnoliopsida</taxon>
        <taxon>eudicotyledons</taxon>
        <taxon>Gunneridae</taxon>
        <taxon>Pentapetalae</taxon>
        <taxon>rosids</taxon>
        <taxon>malvids</taxon>
        <taxon>Brassicales</taxon>
        <taxon>Brassicaceae</taxon>
        <taxon>Brassiceae</taxon>
        <taxon>Brassica</taxon>
    </lineage>
</organism>
<keyword evidence="2" id="KW-1185">Reference proteome</keyword>
<protein>
    <submittedName>
        <fullName evidence="1">Uncharacterized protein</fullName>
    </submittedName>
</protein>
<gene>
    <name evidence="1" type="ORF">HID58_023082</name>
</gene>
<comment type="caution">
    <text evidence="1">The sequence shown here is derived from an EMBL/GenBank/DDBJ whole genome shotgun (WGS) entry which is preliminary data.</text>
</comment>
<dbReference type="Proteomes" id="UP000824890">
    <property type="component" value="Unassembled WGS sequence"/>
</dbReference>
<evidence type="ECO:0000313" key="1">
    <source>
        <dbReference type="EMBL" id="KAH0923064.1"/>
    </source>
</evidence>
<dbReference type="EMBL" id="JAGKQM010000006">
    <property type="protein sequence ID" value="KAH0923064.1"/>
    <property type="molecule type" value="Genomic_DNA"/>
</dbReference>
<reference evidence="1 2" key="1">
    <citation type="submission" date="2021-05" db="EMBL/GenBank/DDBJ databases">
        <title>Genome Assembly of Synthetic Allotetraploid Brassica napus Reveals Homoeologous Exchanges between Subgenomes.</title>
        <authorList>
            <person name="Davis J.T."/>
        </authorList>
    </citation>
    <scope>NUCLEOTIDE SEQUENCE [LARGE SCALE GENOMIC DNA]</scope>
    <source>
        <strain evidence="2">cv. Da-Ae</strain>
        <tissue evidence="1">Seedling</tissue>
    </source>
</reference>
<name>A0ABQ8D136_BRANA</name>